<evidence type="ECO:0000256" key="1">
    <source>
        <dbReference type="ARBA" id="ARBA00023172"/>
    </source>
</evidence>
<organism evidence="2 3">
    <name type="scientific">Urbifossiella limnaea</name>
    <dbReference type="NCBI Taxonomy" id="2528023"/>
    <lineage>
        <taxon>Bacteria</taxon>
        <taxon>Pseudomonadati</taxon>
        <taxon>Planctomycetota</taxon>
        <taxon>Planctomycetia</taxon>
        <taxon>Gemmatales</taxon>
        <taxon>Gemmataceae</taxon>
        <taxon>Urbifossiella</taxon>
    </lineage>
</organism>
<dbReference type="SUPFAM" id="SSF56349">
    <property type="entry name" value="DNA breaking-rejoining enzymes"/>
    <property type="match status" value="1"/>
</dbReference>
<protein>
    <submittedName>
        <fullName evidence="2">Uncharacterized protein</fullName>
    </submittedName>
</protein>
<dbReference type="KEGG" id="uli:ETAA1_16120"/>
<name>A0A517XQB1_9BACT</name>
<dbReference type="InterPro" id="IPR013762">
    <property type="entry name" value="Integrase-like_cat_sf"/>
</dbReference>
<keyword evidence="1" id="KW-0233">DNA recombination</keyword>
<evidence type="ECO:0000313" key="2">
    <source>
        <dbReference type="EMBL" id="QDU19682.1"/>
    </source>
</evidence>
<reference evidence="2 3" key="1">
    <citation type="submission" date="2019-02" db="EMBL/GenBank/DDBJ databases">
        <title>Deep-cultivation of Planctomycetes and their phenomic and genomic characterization uncovers novel biology.</title>
        <authorList>
            <person name="Wiegand S."/>
            <person name="Jogler M."/>
            <person name="Boedeker C."/>
            <person name="Pinto D."/>
            <person name="Vollmers J."/>
            <person name="Rivas-Marin E."/>
            <person name="Kohn T."/>
            <person name="Peeters S.H."/>
            <person name="Heuer A."/>
            <person name="Rast P."/>
            <person name="Oberbeckmann S."/>
            <person name="Bunk B."/>
            <person name="Jeske O."/>
            <person name="Meyerdierks A."/>
            <person name="Storesund J.E."/>
            <person name="Kallscheuer N."/>
            <person name="Luecker S."/>
            <person name="Lage O.M."/>
            <person name="Pohl T."/>
            <person name="Merkel B.J."/>
            <person name="Hornburger P."/>
            <person name="Mueller R.-W."/>
            <person name="Bruemmer F."/>
            <person name="Labrenz M."/>
            <person name="Spormann A.M."/>
            <person name="Op den Camp H."/>
            <person name="Overmann J."/>
            <person name="Amann R."/>
            <person name="Jetten M.S.M."/>
            <person name="Mascher T."/>
            <person name="Medema M.H."/>
            <person name="Devos D.P."/>
            <person name="Kaster A.-K."/>
            <person name="Ovreas L."/>
            <person name="Rohde M."/>
            <person name="Galperin M.Y."/>
            <person name="Jogler C."/>
        </authorList>
    </citation>
    <scope>NUCLEOTIDE SEQUENCE [LARGE SCALE GENOMIC DNA]</scope>
    <source>
        <strain evidence="2 3">ETA_A1</strain>
    </source>
</reference>
<gene>
    <name evidence="2" type="ORF">ETAA1_16120</name>
</gene>
<dbReference type="EMBL" id="CP036273">
    <property type="protein sequence ID" value="QDU19682.1"/>
    <property type="molecule type" value="Genomic_DNA"/>
</dbReference>
<dbReference type="GO" id="GO:0003677">
    <property type="term" value="F:DNA binding"/>
    <property type="evidence" value="ECO:0007669"/>
    <property type="project" value="InterPro"/>
</dbReference>
<keyword evidence="3" id="KW-1185">Reference proteome</keyword>
<dbReference type="Proteomes" id="UP000319576">
    <property type="component" value="Chromosome"/>
</dbReference>
<evidence type="ECO:0000313" key="3">
    <source>
        <dbReference type="Proteomes" id="UP000319576"/>
    </source>
</evidence>
<dbReference type="InterPro" id="IPR011010">
    <property type="entry name" value="DNA_brk_join_enz"/>
</dbReference>
<accession>A0A517XQB1</accession>
<sequence>MKTLAGCRTLDLCQVSTADLGADTLTLTVEASKTREPRTVPLAADVAADLWRVAGQTWLWEQSLEESKRFRPNPRMKSRVADDLGTWRWTIQNLFREFNRANPGNLWLRPHDL</sequence>
<dbReference type="GO" id="GO:0006310">
    <property type="term" value="P:DNA recombination"/>
    <property type="evidence" value="ECO:0007669"/>
    <property type="project" value="UniProtKB-KW"/>
</dbReference>
<dbReference type="Gene3D" id="1.10.443.10">
    <property type="entry name" value="Intergrase catalytic core"/>
    <property type="match status" value="1"/>
</dbReference>
<dbReference type="AlphaFoldDB" id="A0A517XQB1"/>
<dbReference type="RefSeq" id="WP_145236011.1">
    <property type="nucleotide sequence ID" value="NZ_CP036273.1"/>
</dbReference>
<dbReference type="OrthoDB" id="297858at2"/>
<dbReference type="GO" id="GO:0015074">
    <property type="term" value="P:DNA integration"/>
    <property type="evidence" value="ECO:0007669"/>
    <property type="project" value="InterPro"/>
</dbReference>
<proteinExistence type="predicted"/>